<evidence type="ECO:0000313" key="3">
    <source>
        <dbReference type="Proteomes" id="UP000635565"/>
    </source>
</evidence>
<keyword evidence="1" id="KW-0812">Transmembrane</keyword>
<organism evidence="2 3">
    <name type="scientific">Dictyobacter formicarum</name>
    <dbReference type="NCBI Taxonomy" id="2778368"/>
    <lineage>
        <taxon>Bacteria</taxon>
        <taxon>Bacillati</taxon>
        <taxon>Chloroflexota</taxon>
        <taxon>Ktedonobacteria</taxon>
        <taxon>Ktedonobacterales</taxon>
        <taxon>Dictyobacteraceae</taxon>
        <taxon>Dictyobacter</taxon>
    </lineage>
</organism>
<evidence type="ECO:0000256" key="1">
    <source>
        <dbReference type="SAM" id="Phobius"/>
    </source>
</evidence>
<dbReference type="Proteomes" id="UP000635565">
    <property type="component" value="Unassembled WGS sequence"/>
</dbReference>
<sequence>MNQKDDRADMQTSTPKEHHTVKALLDAYSAAELVENEKSLVAHHLESCQQCQRELDDISRLHSLLKLPDVDIQAATLKGYSTMPEYKRGISDLADSVLDRLAQQDQEDAAIKALPSIGQSQQAHPTASRHTLARRKRWPRLLALVAAAMCVAVLSVLCIPPISQFISTNTHNGAGGVMKQQAPIIWRVHQDQTVARHGQDVFALLFASVVNEREFVLFYAFRTSHPGMSPQVKVVSTLPAQPGESITIPDRVQALGSVGDFAIGVIHVQMPDRLGQSITLQGTFPDQATPWHLTILDQNSKLPPVSNQPYGASMFYIDPKSLPEITQVYPFMNPSTEEKNTTGDNHLWGLFGFVLSSRPQTGSIATPLYVRVDYSVKHAALQVTAISYADYMRLAGPQPTPTPRPTAAPGSTVHVSVNKASYRRSDSITVTITSDFPYTVFVSSPRGSCTMMVQLEMLVNGVWSPVGHCAGMPPSPMMPVEAGKATYQHLQPQNSFGWQHSASSWQPGIYRISTNYSTTGYPKTSGGLQKAISPTFIIN</sequence>
<comment type="caution">
    <text evidence="2">The sequence shown here is derived from an EMBL/GenBank/DDBJ whole genome shotgun (WGS) entry which is preliminary data.</text>
</comment>
<dbReference type="EMBL" id="BNJJ01000026">
    <property type="protein sequence ID" value="GHO88666.1"/>
    <property type="molecule type" value="Genomic_DNA"/>
</dbReference>
<accession>A0ABQ3VU93</accession>
<proteinExistence type="predicted"/>
<protein>
    <recommendedName>
        <fullName evidence="4">Zinc-finger domain-containing protein</fullName>
    </recommendedName>
</protein>
<dbReference type="InterPro" id="IPR041916">
    <property type="entry name" value="Anti_sigma_zinc_sf"/>
</dbReference>
<keyword evidence="3" id="KW-1185">Reference proteome</keyword>
<feature type="transmembrane region" description="Helical" evidence="1">
    <location>
        <begin position="141"/>
        <end position="162"/>
    </location>
</feature>
<dbReference type="Gene3D" id="1.10.10.1320">
    <property type="entry name" value="Anti-sigma factor, zinc-finger domain"/>
    <property type="match status" value="1"/>
</dbReference>
<evidence type="ECO:0008006" key="4">
    <source>
        <dbReference type="Google" id="ProtNLM"/>
    </source>
</evidence>
<dbReference type="RefSeq" id="WP_201366225.1">
    <property type="nucleotide sequence ID" value="NZ_BNJJ01000026.1"/>
</dbReference>
<name>A0ABQ3VU93_9CHLR</name>
<keyword evidence="1" id="KW-1133">Transmembrane helix</keyword>
<reference evidence="2 3" key="1">
    <citation type="journal article" date="2021" name="Int. J. Syst. Evol. Microbiol.">
        <title>Reticulibacter mediterranei gen. nov., sp. nov., within the new family Reticulibacteraceae fam. nov., and Ktedonospora formicarum gen. nov., sp. nov., Ktedonobacter robiniae sp. nov., Dictyobacter formicarum sp. nov. and Dictyobacter arantiisoli sp. nov., belonging to the class Ktedonobacteria.</title>
        <authorList>
            <person name="Yabe S."/>
            <person name="Zheng Y."/>
            <person name="Wang C.M."/>
            <person name="Sakai Y."/>
            <person name="Abe K."/>
            <person name="Yokota A."/>
            <person name="Donadio S."/>
            <person name="Cavaletti L."/>
            <person name="Monciardini P."/>
        </authorList>
    </citation>
    <scope>NUCLEOTIDE SEQUENCE [LARGE SCALE GENOMIC DNA]</scope>
    <source>
        <strain evidence="2 3">SOSP1-9</strain>
    </source>
</reference>
<gene>
    <name evidence="2" type="ORF">KSZ_66720</name>
</gene>
<keyword evidence="1" id="KW-0472">Membrane</keyword>
<evidence type="ECO:0000313" key="2">
    <source>
        <dbReference type="EMBL" id="GHO88666.1"/>
    </source>
</evidence>